<dbReference type="SUPFAM" id="SSF52047">
    <property type="entry name" value="RNI-like"/>
    <property type="match status" value="1"/>
</dbReference>
<keyword evidence="3" id="KW-1185">Reference proteome</keyword>
<evidence type="ECO:0000313" key="3">
    <source>
        <dbReference type="Proteomes" id="UP000717585"/>
    </source>
</evidence>
<organism evidence="2 3">
    <name type="scientific">Carpediemonas membranifera</name>
    <dbReference type="NCBI Taxonomy" id="201153"/>
    <lineage>
        <taxon>Eukaryota</taxon>
        <taxon>Metamonada</taxon>
        <taxon>Carpediemonas-like organisms</taxon>
        <taxon>Carpediemonas</taxon>
    </lineage>
</organism>
<feature type="region of interest" description="Disordered" evidence="1">
    <location>
        <begin position="1"/>
        <end position="120"/>
    </location>
</feature>
<feature type="compositionally biased region" description="Polar residues" evidence="1">
    <location>
        <begin position="9"/>
        <end position="39"/>
    </location>
</feature>
<dbReference type="EMBL" id="JAHDYR010000062">
    <property type="protein sequence ID" value="KAG9390986.1"/>
    <property type="molecule type" value="Genomic_DNA"/>
</dbReference>
<gene>
    <name evidence="2" type="ORF">J8273_7260</name>
</gene>
<dbReference type="Proteomes" id="UP000717585">
    <property type="component" value="Unassembled WGS sequence"/>
</dbReference>
<proteinExistence type="predicted"/>
<name>A0A8J6DZW5_9EUKA</name>
<accession>A0A8J6DZW5</accession>
<comment type="caution">
    <text evidence="2">The sequence shown here is derived from an EMBL/GenBank/DDBJ whole genome shotgun (WGS) entry which is preliminary data.</text>
</comment>
<dbReference type="InterPro" id="IPR032675">
    <property type="entry name" value="LRR_dom_sf"/>
</dbReference>
<dbReference type="AlphaFoldDB" id="A0A8J6DZW5"/>
<dbReference type="Gene3D" id="3.80.10.10">
    <property type="entry name" value="Ribonuclease Inhibitor"/>
    <property type="match status" value="1"/>
</dbReference>
<evidence type="ECO:0000313" key="2">
    <source>
        <dbReference type="EMBL" id="KAG9390986.1"/>
    </source>
</evidence>
<reference evidence="2" key="1">
    <citation type="submission" date="2021-05" db="EMBL/GenBank/DDBJ databases">
        <title>A free-living protist that lacks canonical eukaryotic 1 DNA replication and segregation systems.</title>
        <authorList>
            <person name="Salas-Leiva D.E."/>
            <person name="Tromer E.C."/>
            <person name="Curtis B.A."/>
            <person name="Jerlstrom-Hultqvist J."/>
            <person name="Kolisko M."/>
            <person name="Yi Z."/>
            <person name="Salas-Leiva J.S."/>
            <person name="Gallot-Lavallee L."/>
            <person name="Kops G.J.P.L."/>
            <person name="Archibald J.M."/>
            <person name="Simpson A.G.B."/>
            <person name="Roger A.J."/>
        </authorList>
    </citation>
    <scope>NUCLEOTIDE SEQUENCE</scope>
    <source>
        <strain evidence="2">BICM</strain>
    </source>
</reference>
<sequence length="465" mass="50272">MDAAEPDGASSSMIAANTTILTHGMPDSSNHSVLVTSENEIPPLDEDSDEKPSLLLVDTDNENDESNNMPSGEGSLKYPQSLVEPAPAEDPALEDMNEAPRSPSLSLPLLDSDSDTALSYSPTLETSPLVEAGDNGGHVMPNLLHGLVAPEQKSEPFSLQRMPAHQRQYLNILRFPPFSIEDEASYLRGGLLGRRYPWVPNYIAVRNGSRNTFTVSGASMGRSAAVDLARAMCTLTTMQSLVLRDVTFKNEASIVISKALCQLVSRVEELIIDRTRMGTAETCILLQQVSKLPSLRRLAIHDVGGGLAIADDLMALESLPELTHLSLENVDLSSDHITPRLAALVQFLPKLEVLRLVNANMTASQMADVLRVVSGSGIRNLDIRYNMLHGFGREHTDAATALAQFSAVEVLNVEYCRLPELFAAALAQQLAEGGSAMTKVIAGKGNASSFHGQWRKHRVKGTALD</sequence>
<feature type="compositionally biased region" description="Low complexity" evidence="1">
    <location>
        <begin position="100"/>
        <end position="120"/>
    </location>
</feature>
<protein>
    <submittedName>
        <fullName evidence="2">Uncharacterized protein</fullName>
    </submittedName>
</protein>
<evidence type="ECO:0000256" key="1">
    <source>
        <dbReference type="SAM" id="MobiDB-lite"/>
    </source>
</evidence>